<gene>
    <name evidence="2" type="ORF">LIER_35733</name>
</gene>
<dbReference type="Proteomes" id="UP001454036">
    <property type="component" value="Unassembled WGS sequence"/>
</dbReference>
<organism evidence="2 3">
    <name type="scientific">Lithospermum erythrorhizon</name>
    <name type="common">Purple gromwell</name>
    <name type="synonym">Lithospermum officinale var. erythrorhizon</name>
    <dbReference type="NCBI Taxonomy" id="34254"/>
    <lineage>
        <taxon>Eukaryota</taxon>
        <taxon>Viridiplantae</taxon>
        <taxon>Streptophyta</taxon>
        <taxon>Embryophyta</taxon>
        <taxon>Tracheophyta</taxon>
        <taxon>Spermatophyta</taxon>
        <taxon>Magnoliopsida</taxon>
        <taxon>eudicotyledons</taxon>
        <taxon>Gunneridae</taxon>
        <taxon>Pentapetalae</taxon>
        <taxon>asterids</taxon>
        <taxon>lamiids</taxon>
        <taxon>Boraginales</taxon>
        <taxon>Boraginaceae</taxon>
        <taxon>Boraginoideae</taxon>
        <taxon>Lithospermeae</taxon>
        <taxon>Lithospermum</taxon>
    </lineage>
</organism>
<dbReference type="EMBL" id="BAABME010015868">
    <property type="protein sequence ID" value="GAA0143373.1"/>
    <property type="molecule type" value="Genomic_DNA"/>
</dbReference>
<name>A0AAV3P047_LITER</name>
<accession>A0AAV3P047</accession>
<feature type="compositionally biased region" description="Polar residues" evidence="1">
    <location>
        <begin position="38"/>
        <end position="53"/>
    </location>
</feature>
<evidence type="ECO:0000256" key="1">
    <source>
        <dbReference type="SAM" id="MobiDB-lite"/>
    </source>
</evidence>
<dbReference type="PANTHER" id="PTHR46445:SF3">
    <property type="entry name" value="RNA POLYMERASE II DEGRADATION FACTOR-LIKE PROTEIN (DUF1296)-RELATED"/>
    <property type="match status" value="1"/>
</dbReference>
<dbReference type="AlphaFoldDB" id="A0AAV3P047"/>
<comment type="caution">
    <text evidence="2">The sequence shown here is derived from an EMBL/GenBank/DDBJ whole genome shotgun (WGS) entry which is preliminary data.</text>
</comment>
<reference evidence="2 3" key="1">
    <citation type="submission" date="2024-01" db="EMBL/GenBank/DDBJ databases">
        <title>The complete chloroplast genome sequence of Lithospermum erythrorhizon: insights into the phylogenetic relationship among Boraginaceae species and the maternal lineages of purple gromwells.</title>
        <authorList>
            <person name="Okada T."/>
            <person name="Watanabe K."/>
        </authorList>
    </citation>
    <scope>NUCLEOTIDE SEQUENCE [LARGE SCALE GENOMIC DNA]</scope>
</reference>
<sequence>MMSLQQNENPAMRLQGPGSRTMSAIQANTYYGMQGQNQQAGLRQALQPSQNYGTLGYPNFYHTQAGISMDHHQQNPREGSLGGSQGQQKQSQQLWQHG</sequence>
<protein>
    <submittedName>
        <fullName evidence="2">Uncharacterized protein</fullName>
    </submittedName>
</protein>
<evidence type="ECO:0000313" key="3">
    <source>
        <dbReference type="Proteomes" id="UP001454036"/>
    </source>
</evidence>
<feature type="region of interest" description="Disordered" evidence="1">
    <location>
        <begin position="1"/>
        <end position="20"/>
    </location>
</feature>
<proteinExistence type="predicted"/>
<feature type="region of interest" description="Disordered" evidence="1">
    <location>
        <begin position="38"/>
        <end position="98"/>
    </location>
</feature>
<dbReference type="PANTHER" id="PTHR46445">
    <property type="entry name" value="RNA POLYMERASE II DEGRADATION FACTOR-LIKE PROTEIN (DUF1296)"/>
    <property type="match status" value="1"/>
</dbReference>
<evidence type="ECO:0000313" key="2">
    <source>
        <dbReference type="EMBL" id="GAA0143373.1"/>
    </source>
</evidence>
<feature type="compositionally biased region" description="Low complexity" evidence="1">
    <location>
        <begin position="86"/>
        <end position="98"/>
    </location>
</feature>
<keyword evidence="3" id="KW-1185">Reference proteome</keyword>